<sequence length="145" mass="15337">MKRTLTAVAIAGLGLTALQGCAGQPDQNAQFDNGTPTSRQGRSAQMEDTLGNQDRGNVRNGQFDNATPADREPRSAQMQDTMHDSGQGSHQQWSNGTSHTAPAPSGTANGSGQFDNDTPTGRQGRSGQMESTLPDGDNQSDYNDR</sequence>
<keyword evidence="4" id="KW-1185">Reference proteome</keyword>
<evidence type="ECO:0000313" key="3">
    <source>
        <dbReference type="EMBL" id="RKR04212.1"/>
    </source>
</evidence>
<feature type="compositionally biased region" description="Polar residues" evidence="1">
    <location>
        <begin position="50"/>
        <end position="65"/>
    </location>
</feature>
<dbReference type="OrthoDB" id="9911321at2"/>
<evidence type="ECO:0000256" key="2">
    <source>
        <dbReference type="SAM" id="SignalP"/>
    </source>
</evidence>
<evidence type="ECO:0000256" key="1">
    <source>
        <dbReference type="SAM" id="MobiDB-lite"/>
    </source>
</evidence>
<feature type="signal peptide" evidence="2">
    <location>
        <begin position="1"/>
        <end position="22"/>
    </location>
</feature>
<reference evidence="3 4" key="1">
    <citation type="submission" date="2018-10" db="EMBL/GenBank/DDBJ databases">
        <title>Genomic Encyclopedia of Type Strains, Phase IV (KMG-IV): sequencing the most valuable type-strain genomes for metagenomic binning, comparative biology and taxonomic classification.</title>
        <authorList>
            <person name="Goeker M."/>
        </authorList>
    </citation>
    <scope>NUCLEOTIDE SEQUENCE [LARGE SCALE GENOMIC DNA]</scope>
    <source>
        <strain evidence="3 4">DSM 23229</strain>
    </source>
</reference>
<name>A0A420WWT8_9GAMM</name>
<feature type="chain" id="PRO_5019069854" description="Lipoprotein" evidence="2">
    <location>
        <begin position="23"/>
        <end position="145"/>
    </location>
</feature>
<protein>
    <recommendedName>
        <fullName evidence="5">Lipoprotein</fullName>
    </recommendedName>
</protein>
<comment type="caution">
    <text evidence="3">The sequence shown here is derived from an EMBL/GenBank/DDBJ whole genome shotgun (WGS) entry which is preliminary data.</text>
</comment>
<proteinExistence type="predicted"/>
<accession>A0A420WWT8</accession>
<gene>
    <name evidence="3" type="ORF">C7446_1414</name>
</gene>
<dbReference type="AlphaFoldDB" id="A0A420WWT8"/>
<feature type="compositionally biased region" description="Polar residues" evidence="1">
    <location>
        <begin position="25"/>
        <end position="43"/>
    </location>
</feature>
<keyword evidence="2" id="KW-0732">Signal</keyword>
<feature type="compositionally biased region" description="Polar residues" evidence="1">
    <location>
        <begin position="76"/>
        <end position="145"/>
    </location>
</feature>
<feature type="region of interest" description="Disordered" evidence="1">
    <location>
        <begin position="19"/>
        <end position="145"/>
    </location>
</feature>
<dbReference type="RefSeq" id="WP_147408738.1">
    <property type="nucleotide sequence ID" value="NZ_RBIN01000004.1"/>
</dbReference>
<dbReference type="EMBL" id="RBIN01000004">
    <property type="protein sequence ID" value="RKR04212.1"/>
    <property type="molecule type" value="Genomic_DNA"/>
</dbReference>
<dbReference type="PROSITE" id="PS51257">
    <property type="entry name" value="PROKAR_LIPOPROTEIN"/>
    <property type="match status" value="1"/>
</dbReference>
<organism evidence="3 4">
    <name type="scientific">Kushneria sinocarnis</name>
    <dbReference type="NCBI Taxonomy" id="595502"/>
    <lineage>
        <taxon>Bacteria</taxon>
        <taxon>Pseudomonadati</taxon>
        <taxon>Pseudomonadota</taxon>
        <taxon>Gammaproteobacteria</taxon>
        <taxon>Oceanospirillales</taxon>
        <taxon>Halomonadaceae</taxon>
        <taxon>Kushneria</taxon>
    </lineage>
</organism>
<evidence type="ECO:0008006" key="5">
    <source>
        <dbReference type="Google" id="ProtNLM"/>
    </source>
</evidence>
<evidence type="ECO:0000313" key="4">
    <source>
        <dbReference type="Proteomes" id="UP000281975"/>
    </source>
</evidence>
<dbReference type="Proteomes" id="UP000281975">
    <property type="component" value="Unassembled WGS sequence"/>
</dbReference>